<protein>
    <submittedName>
        <fullName evidence="12">Shugoshin 1</fullName>
    </submittedName>
</protein>
<keyword evidence="13" id="KW-1185">Reference proteome</keyword>
<reference evidence="12" key="2">
    <citation type="submission" date="2025-08" db="UniProtKB">
        <authorList>
            <consortium name="Ensembl"/>
        </authorList>
    </citation>
    <scope>IDENTIFICATION</scope>
</reference>
<dbReference type="InterPro" id="IPR011515">
    <property type="entry name" value="Shugoshin_C"/>
</dbReference>
<evidence type="ECO:0000256" key="7">
    <source>
        <dbReference type="ARBA" id="ARBA00023306"/>
    </source>
</evidence>
<dbReference type="PANTHER" id="PTHR21577">
    <property type="entry name" value="SHUGOSHIN"/>
    <property type="match status" value="1"/>
</dbReference>
<evidence type="ECO:0000256" key="1">
    <source>
        <dbReference type="ARBA" id="ARBA00004584"/>
    </source>
</evidence>
<proteinExistence type="inferred from homology"/>
<dbReference type="Gene3D" id="1.20.5.730">
    <property type="entry name" value="Single helix bin"/>
    <property type="match status" value="1"/>
</dbReference>
<keyword evidence="7" id="KW-0131">Cell cycle</keyword>
<comment type="similarity">
    <text evidence="2">Belongs to the shugoshin family.</text>
</comment>
<dbReference type="AlphaFoldDB" id="A0A8C9STK7"/>
<organism evidence="12 13">
    <name type="scientific">Scleropages formosus</name>
    <name type="common">Asian bonytongue</name>
    <name type="synonym">Osteoglossum formosum</name>
    <dbReference type="NCBI Taxonomy" id="113540"/>
    <lineage>
        <taxon>Eukaryota</taxon>
        <taxon>Metazoa</taxon>
        <taxon>Chordata</taxon>
        <taxon>Craniata</taxon>
        <taxon>Vertebrata</taxon>
        <taxon>Euteleostomi</taxon>
        <taxon>Actinopterygii</taxon>
        <taxon>Neopterygii</taxon>
        <taxon>Teleostei</taxon>
        <taxon>Osteoglossocephala</taxon>
        <taxon>Osteoglossomorpha</taxon>
        <taxon>Osteoglossiformes</taxon>
        <taxon>Osteoglossidae</taxon>
        <taxon>Scleropages</taxon>
    </lineage>
</organism>
<reference evidence="12" key="3">
    <citation type="submission" date="2025-09" db="UniProtKB">
        <authorList>
            <consortium name="Ensembl"/>
        </authorList>
    </citation>
    <scope>IDENTIFICATION</scope>
</reference>
<evidence type="ECO:0000259" key="11">
    <source>
        <dbReference type="Pfam" id="PF07557"/>
    </source>
</evidence>
<dbReference type="Proteomes" id="UP000694397">
    <property type="component" value="Chromosome 23"/>
</dbReference>
<feature type="compositionally biased region" description="Polar residues" evidence="10">
    <location>
        <begin position="278"/>
        <end position="287"/>
    </location>
</feature>
<dbReference type="GO" id="GO:0045132">
    <property type="term" value="P:meiotic chromosome segregation"/>
    <property type="evidence" value="ECO:0007669"/>
    <property type="project" value="InterPro"/>
</dbReference>
<evidence type="ECO:0000256" key="8">
    <source>
        <dbReference type="ARBA" id="ARBA00023328"/>
    </source>
</evidence>
<dbReference type="GO" id="GO:0000775">
    <property type="term" value="C:chromosome, centromeric region"/>
    <property type="evidence" value="ECO:0007669"/>
    <property type="project" value="UniProtKB-SubCell"/>
</dbReference>
<evidence type="ECO:0000256" key="4">
    <source>
        <dbReference type="ARBA" id="ARBA00022618"/>
    </source>
</evidence>
<feature type="region of interest" description="Disordered" evidence="10">
    <location>
        <begin position="321"/>
        <end position="354"/>
    </location>
</feature>
<evidence type="ECO:0000313" key="12">
    <source>
        <dbReference type="Ensembl" id="ENSSFOP00015041750.1"/>
    </source>
</evidence>
<reference evidence="12 13" key="1">
    <citation type="submission" date="2019-04" db="EMBL/GenBank/DDBJ databases">
        <authorList>
            <consortium name="Wellcome Sanger Institute Data Sharing"/>
        </authorList>
    </citation>
    <scope>NUCLEOTIDE SEQUENCE [LARGE SCALE GENOMIC DNA]</scope>
</reference>
<feature type="region of interest" description="Disordered" evidence="10">
    <location>
        <begin position="211"/>
        <end position="288"/>
    </location>
</feature>
<evidence type="ECO:0000313" key="13">
    <source>
        <dbReference type="Proteomes" id="UP000694397"/>
    </source>
</evidence>
<keyword evidence="5" id="KW-0159">Chromosome partition</keyword>
<keyword evidence="6 9" id="KW-0175">Coiled coil</keyword>
<dbReference type="Pfam" id="PF07557">
    <property type="entry name" value="Shugoshin_C"/>
    <property type="match status" value="1"/>
</dbReference>
<dbReference type="Ensembl" id="ENSSFOT00015064175.1">
    <property type="protein sequence ID" value="ENSSFOP00015041750.1"/>
    <property type="gene ID" value="ENSSFOG00015014573.2"/>
</dbReference>
<accession>A0A8C9STK7</accession>
<keyword evidence="8" id="KW-0137">Centromere</keyword>
<feature type="domain" description="Shugoshin C-terminal" evidence="11">
    <location>
        <begin position="471"/>
        <end position="492"/>
    </location>
</feature>
<feature type="coiled-coil region" evidence="9">
    <location>
        <begin position="55"/>
        <end position="89"/>
    </location>
</feature>
<dbReference type="GO" id="GO:0005634">
    <property type="term" value="C:nucleus"/>
    <property type="evidence" value="ECO:0007669"/>
    <property type="project" value="InterPro"/>
</dbReference>
<feature type="region of interest" description="Disordered" evidence="10">
    <location>
        <begin position="1"/>
        <end position="32"/>
    </location>
</feature>
<evidence type="ECO:0000256" key="2">
    <source>
        <dbReference type="ARBA" id="ARBA00010845"/>
    </source>
</evidence>
<evidence type="ECO:0000256" key="9">
    <source>
        <dbReference type="SAM" id="Coils"/>
    </source>
</evidence>
<feature type="region of interest" description="Disordered" evidence="10">
    <location>
        <begin position="130"/>
        <end position="192"/>
    </location>
</feature>
<comment type="subcellular location">
    <subcellularLocation>
        <location evidence="1">Chromosome</location>
        <location evidence="1">Centromere</location>
    </subcellularLocation>
</comment>
<gene>
    <name evidence="12" type="primary">SGO1</name>
</gene>
<evidence type="ECO:0000256" key="3">
    <source>
        <dbReference type="ARBA" id="ARBA00022454"/>
    </source>
</evidence>
<evidence type="ECO:0000256" key="5">
    <source>
        <dbReference type="ARBA" id="ARBA00022829"/>
    </source>
</evidence>
<dbReference type="InterPro" id="IPR038889">
    <property type="entry name" value="Shugoshin1/2"/>
</dbReference>
<keyword evidence="4" id="KW-0132">Cell division</keyword>
<dbReference type="GeneTree" id="ENSGT00940000154107"/>
<dbReference type="GO" id="GO:0051301">
    <property type="term" value="P:cell division"/>
    <property type="evidence" value="ECO:0007669"/>
    <property type="project" value="UniProtKB-KW"/>
</dbReference>
<dbReference type="PANTHER" id="PTHR21577:SF3">
    <property type="entry name" value="SHUGOSHIN 1-RELATED"/>
    <property type="match status" value="1"/>
</dbReference>
<evidence type="ECO:0000256" key="6">
    <source>
        <dbReference type="ARBA" id="ARBA00023054"/>
    </source>
</evidence>
<evidence type="ECO:0000256" key="10">
    <source>
        <dbReference type="SAM" id="MobiDB-lite"/>
    </source>
</evidence>
<sequence>MVRRVQKKSFQQSLEDIKDRMKEKRNKQLSSACAANRGMSKMKNKVTNSNKTFILKNVQVNNKALALALQAEKEKVKQAQMVILQMKKEQHVLMLHLLMLKRKLKEHESLASTRVNLVSYVSPVSRSLCGSSEDNQAMLPRTVTSRRQRGESRRRSSRRHSLCKRTICSTPKSSERQEEESTQVDEKLEAPPKAPVLEALPVELAAPEQSISMVQDRGASKEQLQKKRSAEIKSKPERGRKPDRAPLRRPWESSRSRARSKSRDRSKARPNPVPCDKLNTSLGSNDTFDFDCEESIHVTPFRVGSRVMETSTPEALLEGRALEKDEAKDPAAPQDLSDTASSPAEDQDDSLYVPCRRSKRISSAGGERRHSPPCRARSKRRMLLEARQKLEKENVLPKRPVAQGTIRLKLSISVLTGGGVHGHEWSFVTRQALCSGHNPCNVTDFPSSAFREFSAGRSRFSGTEHTLASDRKRRCIISVDYKEPTLNRKLRRGDKFTDTKFLRSPVFKQKSRRSMNKKPSLERYNESFVGCR</sequence>
<feature type="compositionally biased region" description="Basic and acidic residues" evidence="10">
    <location>
        <begin position="218"/>
        <end position="267"/>
    </location>
</feature>
<name>A0A8C9STK7_SCLFO</name>
<keyword evidence="3" id="KW-0158">Chromosome</keyword>
<dbReference type="OrthoDB" id="9901374at2759"/>